<reference evidence="2" key="1">
    <citation type="submission" date="2023-07" db="EMBL/GenBank/DDBJ databases">
        <authorList>
            <consortium name="AG Swart"/>
            <person name="Singh M."/>
            <person name="Singh A."/>
            <person name="Seah K."/>
            <person name="Emmerich C."/>
        </authorList>
    </citation>
    <scope>NUCLEOTIDE SEQUENCE</scope>
    <source>
        <strain evidence="2">DP1</strain>
    </source>
</reference>
<feature type="compositionally biased region" description="Basic and acidic residues" evidence="1">
    <location>
        <begin position="207"/>
        <end position="222"/>
    </location>
</feature>
<feature type="compositionally biased region" description="Basic residues" evidence="1">
    <location>
        <begin position="663"/>
        <end position="672"/>
    </location>
</feature>
<organism evidence="2 3">
    <name type="scientific">Euplotes crassus</name>
    <dbReference type="NCBI Taxonomy" id="5936"/>
    <lineage>
        <taxon>Eukaryota</taxon>
        <taxon>Sar</taxon>
        <taxon>Alveolata</taxon>
        <taxon>Ciliophora</taxon>
        <taxon>Intramacronucleata</taxon>
        <taxon>Spirotrichea</taxon>
        <taxon>Hypotrichia</taxon>
        <taxon>Euplotida</taxon>
        <taxon>Euplotidae</taxon>
        <taxon>Moneuplotes</taxon>
    </lineage>
</organism>
<feature type="region of interest" description="Disordered" evidence="1">
    <location>
        <begin position="204"/>
        <end position="234"/>
    </location>
</feature>
<proteinExistence type="predicted"/>
<dbReference type="Proteomes" id="UP001295684">
    <property type="component" value="Unassembled WGS sequence"/>
</dbReference>
<feature type="compositionally biased region" description="Polar residues" evidence="1">
    <location>
        <begin position="673"/>
        <end position="683"/>
    </location>
</feature>
<feature type="region of interest" description="Disordered" evidence="1">
    <location>
        <begin position="660"/>
        <end position="683"/>
    </location>
</feature>
<evidence type="ECO:0000256" key="1">
    <source>
        <dbReference type="SAM" id="MobiDB-lite"/>
    </source>
</evidence>
<sequence length="730" mass="85160">MPMVDKINTFNNVRIDPDESCQVELEAESTIFFNDTCSGIKHFEEKNLHGITRFQHDERPKKARSKKHCKMTSNKLSSIYLKENNQGSSAKKKMHSPVAIKVSTPYLSALNSQNQLSSARKNSILSDMRAEQRALESSLLKQINSGRACNELSKTQRDKRLNHQINQCSKFISQDLSQRDFINSNAQKENISIKDVIEKYSSPEVKTTVEKTPRSDSGERSNSHNFSNSGIEEKKVITMNMNKYSNLKYNKSGKKNQERMETSSGGFAQADQDYFKTFEEYEAEENFEPDEETVEEFERPNKAKIGDAKKKKMYKKYEGTKLGQAFNINFVPDNEKKFKNEVKFNKPHNYPHGFTKGEDALLKVHKFEAQDRYRNISQEREVTQRMNRHNSQENIMSSSLKQKLSRTNFSKNATARKQENSGSISQRRYNVCSFIKDPEQQLEQKPKKMKKEAFDKIYRRFMNDKKSVDLKLEEKRKLLKMSQENEIRELEKARKKVGSKAQVENYIQKVQDDIQTRLFKAEKMMHKKSMDEQREQKDWFKPHTNSHRNQQEGSIRTGHAFQSQTPFDENLPSLEKSKEFKNTDYEMFQVPESNRLQEINEDFEKLRLKKEKLQKATQELLHPKFPKSESLNKNMPEMTQAYGRNSDYCGTILSTSHETYSGNKKRIRKRTNHSTMNGTTSKQSFLCLSGPKSKKKMLRSSDAKPGENLHSIWADYIREKQDPSMIQSQT</sequence>
<evidence type="ECO:0000313" key="2">
    <source>
        <dbReference type="EMBL" id="CAI2384978.1"/>
    </source>
</evidence>
<evidence type="ECO:0000313" key="3">
    <source>
        <dbReference type="Proteomes" id="UP001295684"/>
    </source>
</evidence>
<comment type="caution">
    <text evidence="2">The sequence shown here is derived from an EMBL/GenBank/DDBJ whole genome shotgun (WGS) entry which is preliminary data.</text>
</comment>
<gene>
    <name evidence="2" type="ORF">ECRASSUSDP1_LOCUS26518</name>
</gene>
<dbReference type="AlphaFoldDB" id="A0AAD1Y5B5"/>
<keyword evidence="3" id="KW-1185">Reference proteome</keyword>
<accession>A0AAD1Y5B5</accession>
<protein>
    <submittedName>
        <fullName evidence="2">Uncharacterized protein</fullName>
    </submittedName>
</protein>
<dbReference type="EMBL" id="CAMPGE010027335">
    <property type="protein sequence ID" value="CAI2384978.1"/>
    <property type="molecule type" value="Genomic_DNA"/>
</dbReference>
<name>A0AAD1Y5B5_EUPCR</name>